<gene>
    <name evidence="1" type="ORF">ENV62_08875</name>
</gene>
<dbReference type="EMBL" id="DTHB01000053">
    <property type="protein sequence ID" value="HGB15332.1"/>
    <property type="molecule type" value="Genomic_DNA"/>
</dbReference>
<sequence>MTQLHCPKCGLPLDPTRHGDLVFDGQVWCLHCQVYDARLLESRSISELQSWTDRICQAFNQEPVRLEHDPAFLPDPQKYWDGATFLLAEADHGRRSIMLHPPGHRLVTLCHELAHLFTGQDHTETWALTFAALTAWVKARL</sequence>
<proteinExistence type="predicted"/>
<evidence type="ECO:0000313" key="1">
    <source>
        <dbReference type="EMBL" id="HGB15332.1"/>
    </source>
</evidence>
<accession>A0A7C3WNG4</accession>
<name>A0A7C3WNG4_9BACT</name>
<reference evidence="1" key="1">
    <citation type="journal article" date="2020" name="mSystems">
        <title>Genome- and Community-Level Interaction Insights into Carbon Utilization and Element Cycling Functions of Hydrothermarchaeota in Hydrothermal Sediment.</title>
        <authorList>
            <person name="Zhou Z."/>
            <person name="Liu Y."/>
            <person name="Xu W."/>
            <person name="Pan J."/>
            <person name="Luo Z.H."/>
            <person name="Li M."/>
        </authorList>
    </citation>
    <scope>NUCLEOTIDE SEQUENCE [LARGE SCALE GENOMIC DNA]</scope>
    <source>
        <strain evidence="1">SpSt-776</strain>
    </source>
</reference>
<dbReference type="AlphaFoldDB" id="A0A7C3WNG4"/>
<protein>
    <submittedName>
        <fullName evidence="1">Uncharacterized protein</fullName>
    </submittedName>
</protein>
<organism evidence="1">
    <name type="scientific">Desulfobacca acetoxidans</name>
    <dbReference type="NCBI Taxonomy" id="60893"/>
    <lineage>
        <taxon>Bacteria</taxon>
        <taxon>Pseudomonadati</taxon>
        <taxon>Thermodesulfobacteriota</taxon>
        <taxon>Desulfobaccia</taxon>
        <taxon>Desulfobaccales</taxon>
        <taxon>Desulfobaccaceae</taxon>
        <taxon>Desulfobacca</taxon>
    </lineage>
</organism>
<comment type="caution">
    <text evidence="1">The sequence shown here is derived from an EMBL/GenBank/DDBJ whole genome shotgun (WGS) entry which is preliminary data.</text>
</comment>